<dbReference type="CDD" id="cd12797">
    <property type="entry name" value="M23_peptidase"/>
    <property type="match status" value="1"/>
</dbReference>
<dbReference type="Pfam" id="PF01476">
    <property type="entry name" value="LysM"/>
    <property type="match status" value="2"/>
</dbReference>
<dbReference type="Proteomes" id="UP000199584">
    <property type="component" value="Unassembled WGS sequence"/>
</dbReference>
<dbReference type="PANTHER" id="PTHR21666:SF270">
    <property type="entry name" value="MUREIN HYDROLASE ACTIVATOR ENVC"/>
    <property type="match status" value="1"/>
</dbReference>
<name>A0A1I6CYW8_9FIRM</name>
<reference evidence="3" key="1">
    <citation type="submission" date="2016-10" db="EMBL/GenBank/DDBJ databases">
        <authorList>
            <person name="Varghese N."/>
            <person name="Submissions S."/>
        </authorList>
    </citation>
    <scope>NUCLEOTIDE SEQUENCE [LARGE SCALE GENOMIC DNA]</scope>
    <source>
        <strain evidence="3">DSM 3669</strain>
    </source>
</reference>
<dbReference type="Gene3D" id="3.10.350.10">
    <property type="entry name" value="LysM domain"/>
    <property type="match status" value="2"/>
</dbReference>
<dbReference type="STRING" id="39060.SAMN05660706_10368"/>
<dbReference type="OrthoDB" id="9814460at2"/>
<dbReference type="InterPro" id="IPR016047">
    <property type="entry name" value="M23ase_b-sheet_dom"/>
</dbReference>
<dbReference type="InterPro" id="IPR018392">
    <property type="entry name" value="LysM"/>
</dbReference>
<feature type="domain" description="LysM" evidence="1">
    <location>
        <begin position="120"/>
        <end position="164"/>
    </location>
</feature>
<proteinExistence type="predicted"/>
<dbReference type="GO" id="GO:0004222">
    <property type="term" value="F:metalloendopeptidase activity"/>
    <property type="evidence" value="ECO:0007669"/>
    <property type="project" value="TreeGrafter"/>
</dbReference>
<evidence type="ECO:0000313" key="3">
    <source>
        <dbReference type="Proteomes" id="UP000199584"/>
    </source>
</evidence>
<dbReference type="InterPro" id="IPR036779">
    <property type="entry name" value="LysM_dom_sf"/>
</dbReference>
<dbReference type="EMBL" id="FOYM01000003">
    <property type="protein sequence ID" value="SFQ98253.1"/>
    <property type="molecule type" value="Genomic_DNA"/>
</dbReference>
<dbReference type="Gene3D" id="2.70.70.10">
    <property type="entry name" value="Glucose Permease (Domain IIA)"/>
    <property type="match status" value="1"/>
</dbReference>
<gene>
    <name evidence="2" type="ORF">SAMN05660706_10368</name>
</gene>
<sequence length="306" mass="33433">MHIWRRQKKSVLMFKAGVCLAALLVAGWLAMPLRPAQARLDELIRTDAPYQLPPEMSLKEKSVPVAAATPRVYIVRDGDTLSEIAVRHRVDVQTLAEMNHLHDHDRIVKGQALMLPGTAIPYTVRRGETLSVIACRFGVSERELTETNNIDDPDRLLAGQRLMVPAGQGGGETPISRALPLKQLGWPVVGWISSVYGMRDGAMHEGIDIAADYGQKVRAVKDGRVVFAGPRGTYGITVIIDHGGGLRTLYAHNSRVLVCEGQRVRAGQPIARVGSTGRSTGPHLHLEVLLNGIPVDPMLCLNRTYA</sequence>
<dbReference type="InterPro" id="IPR011055">
    <property type="entry name" value="Dup_hybrid_motif"/>
</dbReference>
<dbReference type="SUPFAM" id="SSF51261">
    <property type="entry name" value="Duplicated hybrid motif"/>
    <property type="match status" value="1"/>
</dbReference>
<evidence type="ECO:0000313" key="2">
    <source>
        <dbReference type="EMBL" id="SFQ98253.1"/>
    </source>
</evidence>
<keyword evidence="2" id="KW-0378">Hydrolase</keyword>
<dbReference type="SUPFAM" id="SSF54106">
    <property type="entry name" value="LysM domain"/>
    <property type="match status" value="1"/>
</dbReference>
<dbReference type="PROSITE" id="PS51782">
    <property type="entry name" value="LYSM"/>
    <property type="match status" value="2"/>
</dbReference>
<dbReference type="Pfam" id="PF01551">
    <property type="entry name" value="Peptidase_M23"/>
    <property type="match status" value="1"/>
</dbReference>
<dbReference type="SMART" id="SM00257">
    <property type="entry name" value="LysM"/>
    <property type="match status" value="2"/>
</dbReference>
<dbReference type="AlphaFoldDB" id="A0A1I6CYW8"/>
<protein>
    <submittedName>
        <fullName evidence="2">Murein DD-endopeptidase MepM and murein hydrolase activator NlpD, contain LysM domain</fullName>
    </submittedName>
</protein>
<feature type="domain" description="LysM" evidence="1">
    <location>
        <begin position="71"/>
        <end position="115"/>
    </location>
</feature>
<evidence type="ECO:0000259" key="1">
    <source>
        <dbReference type="PROSITE" id="PS51782"/>
    </source>
</evidence>
<keyword evidence="3" id="KW-1185">Reference proteome</keyword>
<dbReference type="CDD" id="cd00118">
    <property type="entry name" value="LysM"/>
    <property type="match status" value="2"/>
</dbReference>
<dbReference type="PANTHER" id="PTHR21666">
    <property type="entry name" value="PEPTIDASE-RELATED"/>
    <property type="match status" value="1"/>
</dbReference>
<dbReference type="InterPro" id="IPR050570">
    <property type="entry name" value="Cell_wall_metabolism_enzyme"/>
</dbReference>
<organism evidence="2 3">
    <name type="scientific">Desulfoscipio geothermicus DSM 3669</name>
    <dbReference type="NCBI Taxonomy" id="1121426"/>
    <lineage>
        <taxon>Bacteria</taxon>
        <taxon>Bacillati</taxon>
        <taxon>Bacillota</taxon>
        <taxon>Clostridia</taxon>
        <taxon>Eubacteriales</taxon>
        <taxon>Desulfallaceae</taxon>
        <taxon>Desulfoscipio</taxon>
    </lineage>
</organism>
<accession>A0A1I6CYW8</accession>